<comment type="catalytic activity">
    <reaction evidence="10">
        <text>5-methyltetrahydropteroyltri-L-glutamate + L-homocysteine = tetrahydropteroyltri-L-glutamate + L-methionine</text>
        <dbReference type="Rhea" id="RHEA:21196"/>
        <dbReference type="ChEBI" id="CHEBI:57844"/>
        <dbReference type="ChEBI" id="CHEBI:58140"/>
        <dbReference type="ChEBI" id="CHEBI:58199"/>
        <dbReference type="ChEBI" id="CHEBI:58207"/>
        <dbReference type="EC" id="2.1.1.14"/>
    </reaction>
</comment>
<evidence type="ECO:0000256" key="2">
    <source>
        <dbReference type="ARBA" id="ARBA00004681"/>
    </source>
</evidence>
<comment type="similarity">
    <text evidence="3 10">Belongs to the vitamin-B12 independent methionine synthase family.</text>
</comment>
<sequence length="756" mass="85750">MKTSVIGFPRVGALRELKFTTEKYFKKQITEEELQNTAKDLRKKHWGLLKTAGIDSIPCNDFSFYDGLLDTAYALGVIPKRYRALQASPLDTYFAMARGHQAADGDVKALAMKKWFNTNYHYIVPEFEDDARIAFDGSKVFSEWEEAKALGINAKPVFAGPYTFLKLARTVGNRDKASYVDELVAAYSTFLQEADKRGIDWVQFDEPCLVQDVTEADRACFLQMYKELLFRKGSVKVLLQTYFGDVRDVYKDLTALDVDGIGLDFIEGVQTADLVAKNGFPADKILFAGLVNGKNIWKNHYEKTLKTLSGLKAAGINTVLSTSCSLLHVPFTLANETKLSTDYTKYFAFAVEKLKELHELGGLADWKDYESSPEYQENKALFEADRKCRNPAVTERVAKIRKSDYERLPKRTERQALQKKELHLPLFPTTTIGSFPQTKEVKANRAAWKKGEITNEQYVKFNQDKIAECVKLQEEIGLDVLVHGEYERNDMVEYFGESLDGYLFTEKAWVQSYGTRCVKPPIIWGDVSRKNPITVSWSVYAQSLTDHPMKGMLTGPVTIFNWSFPREDIAPETSVTQIALAIRDEVLDLEKNGIRVIQIDEAALREKLPLRKSDWNSKYLDWAIPAFGLVHSGVKADTQIHTHMCYSEFTDIIPAIDQMDADVITFEASRSDLLILDALRENHFETEVGPGVYDIHSPRVPSVQEIVDALHKMLHKIEPDKLWVNPDCGLKTRGESETKASLQNLVQAAQIIREEN</sequence>
<organism evidence="16 17">
    <name type="scientific">Roseburia porci</name>
    <dbReference type="NCBI Taxonomy" id="2605790"/>
    <lineage>
        <taxon>Bacteria</taxon>
        <taxon>Bacillati</taxon>
        <taxon>Bacillota</taxon>
        <taxon>Clostridia</taxon>
        <taxon>Lachnospirales</taxon>
        <taxon>Lachnospiraceae</taxon>
        <taxon>Roseburia</taxon>
    </lineage>
</organism>
<comment type="cofactor">
    <cofactor evidence="10">
        <name>Zn(2+)</name>
        <dbReference type="ChEBI" id="CHEBI:29105"/>
    </cofactor>
    <text evidence="10">Binds 1 zinc ion per subunit.</text>
</comment>
<dbReference type="Gene3D" id="3.20.20.210">
    <property type="match status" value="2"/>
</dbReference>
<dbReference type="EC" id="2.1.1.14" evidence="10"/>
<evidence type="ECO:0000256" key="6">
    <source>
        <dbReference type="ARBA" id="ARBA00022679"/>
    </source>
</evidence>
<evidence type="ECO:0000259" key="15">
    <source>
        <dbReference type="Pfam" id="PF08267"/>
    </source>
</evidence>
<feature type="binding site" evidence="12">
    <location>
        <position position="728"/>
    </location>
    <ligand>
        <name>Zn(2+)</name>
        <dbReference type="ChEBI" id="CHEBI:29105"/>
        <label>1</label>
        <note>catalytic</note>
    </ligand>
</feature>
<feature type="domain" description="Cobalamin-independent methionine synthase MetE N-terminal" evidence="15">
    <location>
        <begin position="3"/>
        <end position="313"/>
    </location>
</feature>
<keyword evidence="17" id="KW-1185">Reference proteome</keyword>
<keyword evidence="10" id="KW-0677">Repeat</keyword>
<name>A0A6L5YSJ6_9FIRM</name>
<keyword evidence="9 10" id="KW-0486">Methionine biosynthesis</keyword>
<dbReference type="CDD" id="cd03312">
    <property type="entry name" value="CIMS_N_terminal_like"/>
    <property type="match status" value="1"/>
</dbReference>
<dbReference type="HAMAP" id="MF_00172">
    <property type="entry name" value="Meth_synth"/>
    <property type="match status" value="1"/>
</dbReference>
<dbReference type="NCBIfam" id="NF003556">
    <property type="entry name" value="PRK05222.1"/>
    <property type="match status" value="1"/>
</dbReference>
<proteinExistence type="inferred from homology"/>
<comment type="function">
    <text evidence="1 10">Catalyzes the transfer of a methyl group from 5-methyltetrahydrofolate to homocysteine resulting in methionine formation.</text>
</comment>
<evidence type="ECO:0000313" key="17">
    <source>
        <dbReference type="Proteomes" id="UP000474024"/>
    </source>
</evidence>
<feature type="active site" description="Proton donor" evidence="10 13">
    <location>
        <position position="696"/>
    </location>
</feature>
<dbReference type="GO" id="GO:0008270">
    <property type="term" value="F:zinc ion binding"/>
    <property type="evidence" value="ECO:0007669"/>
    <property type="project" value="InterPro"/>
</dbReference>
<feature type="binding site" evidence="12">
    <location>
        <position position="645"/>
    </location>
    <ligand>
        <name>Zn(2+)</name>
        <dbReference type="ChEBI" id="CHEBI:29105"/>
        <label>1</label>
        <note>catalytic</note>
    </ligand>
</feature>
<dbReference type="NCBIfam" id="TIGR01371">
    <property type="entry name" value="met_syn_B12ind"/>
    <property type="match status" value="1"/>
</dbReference>
<comment type="caution">
    <text evidence="16">The sequence shown here is derived from an EMBL/GenBank/DDBJ whole genome shotgun (WGS) entry which is preliminary data.</text>
</comment>
<dbReference type="Proteomes" id="UP000474024">
    <property type="component" value="Unassembled WGS sequence"/>
</dbReference>
<feature type="binding site" evidence="10 11">
    <location>
        <position position="562"/>
    </location>
    <ligand>
        <name>5-methyltetrahydropteroyltri-L-glutamate</name>
        <dbReference type="ChEBI" id="CHEBI:58207"/>
    </ligand>
</feature>
<feature type="binding site" evidence="10 11">
    <location>
        <position position="485"/>
    </location>
    <ligand>
        <name>L-methionine</name>
        <dbReference type="ChEBI" id="CHEBI:57844"/>
    </ligand>
</feature>
<keyword evidence="8 10" id="KW-0862">Zinc</keyword>
<keyword evidence="4 10" id="KW-0489">Methyltransferase</keyword>
<dbReference type="GO" id="GO:0032259">
    <property type="term" value="P:methylation"/>
    <property type="evidence" value="ECO:0007669"/>
    <property type="project" value="UniProtKB-KW"/>
</dbReference>
<dbReference type="InterPro" id="IPR006276">
    <property type="entry name" value="Cobalamin-indep_Met_synthase"/>
</dbReference>
<protein>
    <recommendedName>
        <fullName evidence="10">5-methyltetrahydropteroyltriglutamate--homocysteine methyltransferase</fullName>
        <ecNumber evidence="10">2.1.1.14</ecNumber>
    </recommendedName>
    <alternativeName>
        <fullName evidence="10">Cobalamin-independent methionine synthase</fullName>
    </alternativeName>
    <alternativeName>
        <fullName evidence="10">Methionine synthase, vitamin-B12 independent isozyme</fullName>
    </alternativeName>
</protein>
<dbReference type="InterPro" id="IPR038071">
    <property type="entry name" value="UROD/MetE-like_sf"/>
</dbReference>
<feature type="binding site" evidence="10">
    <location>
        <begin position="15"/>
        <end position="18"/>
    </location>
    <ligand>
        <name>5-methyltetrahydropteroyltri-L-glutamate</name>
        <dbReference type="ChEBI" id="CHEBI:58207"/>
    </ligand>
</feature>
<feature type="binding site" evidence="12">
    <location>
        <position position="667"/>
    </location>
    <ligand>
        <name>Zn(2+)</name>
        <dbReference type="ChEBI" id="CHEBI:29105"/>
        <label>1</label>
        <note>catalytic</note>
    </ligand>
</feature>
<feature type="binding site" evidence="10">
    <location>
        <position position="485"/>
    </location>
    <ligand>
        <name>L-homocysteine</name>
        <dbReference type="ChEBI" id="CHEBI:58199"/>
    </ligand>
</feature>
<dbReference type="RefSeq" id="WP_154429903.1">
    <property type="nucleotide sequence ID" value="NZ_VUNI01000011.1"/>
</dbReference>
<evidence type="ECO:0000256" key="1">
    <source>
        <dbReference type="ARBA" id="ARBA00002777"/>
    </source>
</evidence>
<dbReference type="GO" id="GO:0003871">
    <property type="term" value="F:5-methyltetrahydropteroyltriglutamate-homocysteine S-methyltransferase activity"/>
    <property type="evidence" value="ECO:0007669"/>
    <property type="project" value="UniProtKB-UniRule"/>
</dbReference>
<feature type="binding site" evidence="11">
    <location>
        <position position="119"/>
    </location>
    <ligand>
        <name>5-methyltetrahydropteroyltri-L-glutamate</name>
        <dbReference type="ChEBI" id="CHEBI:58207"/>
    </ligand>
</feature>
<evidence type="ECO:0000259" key="14">
    <source>
        <dbReference type="Pfam" id="PF01717"/>
    </source>
</evidence>
<evidence type="ECO:0000256" key="10">
    <source>
        <dbReference type="HAMAP-Rule" id="MF_00172"/>
    </source>
</evidence>
<feature type="binding site" evidence="10 11">
    <location>
        <begin position="516"/>
        <end position="517"/>
    </location>
    <ligand>
        <name>5-methyltetrahydropteroyltri-L-glutamate</name>
        <dbReference type="ChEBI" id="CHEBI:58207"/>
    </ligand>
</feature>
<evidence type="ECO:0000256" key="8">
    <source>
        <dbReference type="ARBA" id="ARBA00022833"/>
    </source>
</evidence>
<dbReference type="AlphaFoldDB" id="A0A6L5YSJ6"/>
<feature type="binding site" evidence="10">
    <location>
        <position position="643"/>
    </location>
    <ligand>
        <name>Zn(2+)</name>
        <dbReference type="ChEBI" id="CHEBI:29105"/>
        <note>catalytic</note>
    </ligand>
</feature>
<evidence type="ECO:0000256" key="5">
    <source>
        <dbReference type="ARBA" id="ARBA00022605"/>
    </source>
</evidence>
<dbReference type="UniPathway" id="UPA00051">
    <property type="reaction ID" value="UER00082"/>
</dbReference>
<feature type="binding site" evidence="10">
    <location>
        <position position="114"/>
    </location>
    <ligand>
        <name>5-methyltetrahydropteroyltri-L-glutamate</name>
        <dbReference type="ChEBI" id="CHEBI:58207"/>
    </ligand>
</feature>
<feature type="binding site" evidence="10 11">
    <location>
        <position position="600"/>
    </location>
    <ligand>
        <name>L-homocysteine</name>
        <dbReference type="ChEBI" id="CHEBI:58199"/>
    </ligand>
</feature>
<evidence type="ECO:0000256" key="13">
    <source>
        <dbReference type="PIRSR" id="PIRSR000382-3"/>
    </source>
</evidence>
<feature type="binding site" evidence="11">
    <location>
        <position position="18"/>
    </location>
    <ligand>
        <name>5-methyltetrahydropteroyltri-L-glutamate</name>
        <dbReference type="ChEBI" id="CHEBI:58207"/>
    </ligand>
</feature>
<gene>
    <name evidence="10 16" type="primary">metE</name>
    <name evidence="16" type="ORF">FYJ75_07830</name>
</gene>
<evidence type="ECO:0000256" key="9">
    <source>
        <dbReference type="ARBA" id="ARBA00023167"/>
    </source>
</evidence>
<dbReference type="Pfam" id="PF01717">
    <property type="entry name" value="Meth_synt_2"/>
    <property type="match status" value="1"/>
</dbReference>
<evidence type="ECO:0000256" key="4">
    <source>
        <dbReference type="ARBA" id="ARBA00022603"/>
    </source>
</evidence>
<evidence type="ECO:0000313" key="16">
    <source>
        <dbReference type="EMBL" id="MST74939.1"/>
    </source>
</evidence>
<comment type="pathway">
    <text evidence="2 10">Amino-acid biosynthesis; L-methionine biosynthesis via de novo pathway; L-methionine from L-homocysteine (MetE route): step 1/1.</text>
</comment>
<keyword evidence="5 10" id="KW-0028">Amino-acid biosynthesis</keyword>
<evidence type="ECO:0000256" key="11">
    <source>
        <dbReference type="PIRSR" id="PIRSR000382-1"/>
    </source>
</evidence>
<evidence type="ECO:0000256" key="7">
    <source>
        <dbReference type="ARBA" id="ARBA00022723"/>
    </source>
</evidence>
<dbReference type="GO" id="GO:0009086">
    <property type="term" value="P:methionine biosynthetic process"/>
    <property type="evidence" value="ECO:0007669"/>
    <property type="project" value="UniProtKB-UniRule"/>
</dbReference>
<dbReference type="PANTHER" id="PTHR30519">
    <property type="entry name" value="5-METHYLTETRAHYDROPTEROYLTRIGLUTAMATE--HOMOCYSTEINE METHYLTRANSFERASE"/>
    <property type="match status" value="1"/>
</dbReference>
<feature type="binding site" evidence="10">
    <location>
        <position position="645"/>
    </location>
    <ligand>
        <name>Zn(2+)</name>
        <dbReference type="ChEBI" id="CHEBI:29105"/>
        <note>catalytic</note>
    </ligand>
</feature>
<feature type="binding site" evidence="10 11">
    <location>
        <begin position="432"/>
        <end position="434"/>
    </location>
    <ligand>
        <name>L-homocysteine</name>
        <dbReference type="ChEBI" id="CHEBI:58199"/>
    </ligand>
</feature>
<comment type="cofactor">
    <cofactor evidence="12">
        <name>Zn(2+)</name>
        <dbReference type="ChEBI" id="CHEBI:29105"/>
    </cofactor>
    <text evidence="12">Binds 2 Zn(2+) ions per subunit.</text>
</comment>
<feature type="binding site" evidence="12">
    <location>
        <position position="643"/>
    </location>
    <ligand>
        <name>Zn(2+)</name>
        <dbReference type="ChEBI" id="CHEBI:29105"/>
        <label>1</label>
        <note>catalytic</note>
    </ligand>
</feature>
<dbReference type="PIRSF" id="PIRSF000382">
    <property type="entry name" value="MeTrfase_B12_ind"/>
    <property type="match status" value="1"/>
</dbReference>
<feature type="binding site" evidence="10">
    <location>
        <position position="667"/>
    </location>
    <ligand>
        <name>Zn(2+)</name>
        <dbReference type="ChEBI" id="CHEBI:29105"/>
        <note>catalytic</note>
    </ligand>
</feature>
<dbReference type="EMBL" id="VUNI01000011">
    <property type="protein sequence ID" value="MST74939.1"/>
    <property type="molecule type" value="Genomic_DNA"/>
</dbReference>
<feature type="binding site" evidence="10 11">
    <location>
        <position position="600"/>
    </location>
    <ligand>
        <name>L-methionine</name>
        <dbReference type="ChEBI" id="CHEBI:57844"/>
    </ligand>
</feature>
<feature type="binding site" evidence="10">
    <location>
        <position position="728"/>
    </location>
    <ligand>
        <name>Zn(2+)</name>
        <dbReference type="ChEBI" id="CHEBI:29105"/>
        <note>catalytic</note>
    </ligand>
</feature>
<dbReference type="CDD" id="cd03311">
    <property type="entry name" value="CIMS_C_terminal_like"/>
    <property type="match status" value="1"/>
</dbReference>
<dbReference type="InterPro" id="IPR002629">
    <property type="entry name" value="Met_Synth_C/arc"/>
</dbReference>
<dbReference type="SUPFAM" id="SSF51726">
    <property type="entry name" value="UROD/MetE-like"/>
    <property type="match status" value="2"/>
</dbReference>
<dbReference type="InterPro" id="IPR013215">
    <property type="entry name" value="Cbl-indep_Met_Synth_N"/>
</dbReference>
<accession>A0A6L5YSJ6</accession>
<evidence type="ECO:0000256" key="3">
    <source>
        <dbReference type="ARBA" id="ARBA00009553"/>
    </source>
</evidence>
<feature type="domain" description="Cobalamin-independent methionine synthase MetE C-terminal/archaeal" evidence="14">
    <location>
        <begin position="427"/>
        <end position="750"/>
    </location>
</feature>
<dbReference type="Pfam" id="PF08267">
    <property type="entry name" value="Meth_synt_1"/>
    <property type="match status" value="1"/>
</dbReference>
<keyword evidence="6 10" id="KW-0808">Transferase</keyword>
<keyword evidence="7 10" id="KW-0479">Metal-binding</keyword>
<feature type="binding site" evidence="10">
    <location>
        <position position="606"/>
    </location>
    <ligand>
        <name>5-methyltetrahydropteroyltri-L-glutamate</name>
        <dbReference type="ChEBI" id="CHEBI:58207"/>
    </ligand>
</feature>
<feature type="binding site" evidence="10 11">
    <location>
        <begin position="432"/>
        <end position="434"/>
    </location>
    <ligand>
        <name>L-methionine</name>
        <dbReference type="ChEBI" id="CHEBI:57844"/>
    </ligand>
</feature>
<evidence type="ECO:0000256" key="12">
    <source>
        <dbReference type="PIRSR" id="PIRSR000382-2"/>
    </source>
</evidence>
<reference evidence="16 17" key="1">
    <citation type="submission" date="2019-08" db="EMBL/GenBank/DDBJ databases">
        <title>In-depth cultivation of the pig gut microbiome towards novel bacterial diversity and tailored functional studies.</title>
        <authorList>
            <person name="Wylensek D."/>
            <person name="Hitch T.C.A."/>
            <person name="Clavel T."/>
        </authorList>
    </citation>
    <scope>NUCLEOTIDE SEQUENCE [LARGE SCALE GENOMIC DNA]</scope>
    <source>
        <strain evidence="16 17">MUC/MUC-530-WT-4D</strain>
    </source>
</reference>